<dbReference type="Pfam" id="PF01571">
    <property type="entry name" value="GCV_T"/>
    <property type="match status" value="1"/>
</dbReference>
<proteinExistence type="predicted"/>
<accession>A0A7T8KLH1</accession>
<evidence type="ECO:0000313" key="4">
    <source>
        <dbReference type="Proteomes" id="UP000595437"/>
    </source>
</evidence>
<evidence type="ECO:0000256" key="1">
    <source>
        <dbReference type="SAM" id="MobiDB-lite"/>
    </source>
</evidence>
<dbReference type="InterPro" id="IPR028896">
    <property type="entry name" value="GcvT/YgfZ/DmdA"/>
</dbReference>
<dbReference type="PANTHER" id="PTHR43757:SF15">
    <property type="entry name" value="PYRUVATE DEHYDROGENASE PHOSPHATASE REGULATORY SUBUNIT, MITOCHONDRIAL-LIKE"/>
    <property type="match status" value="1"/>
</dbReference>
<feature type="domain" description="GCVT N-terminal" evidence="2">
    <location>
        <begin position="169"/>
        <end position="333"/>
    </location>
</feature>
<dbReference type="Proteomes" id="UP000595437">
    <property type="component" value="Chromosome 2"/>
</dbReference>
<dbReference type="Gene3D" id="3.30.1360.120">
    <property type="entry name" value="Probable tRNA modification gtpase trme, domain 1"/>
    <property type="match status" value="1"/>
</dbReference>
<evidence type="ECO:0000259" key="2">
    <source>
        <dbReference type="Pfam" id="PF01571"/>
    </source>
</evidence>
<dbReference type="SUPFAM" id="SSF103025">
    <property type="entry name" value="Folate-binding domain"/>
    <property type="match status" value="1"/>
</dbReference>
<gene>
    <name evidence="3" type="ORF">FKW44_003363</name>
</gene>
<keyword evidence="4" id="KW-1185">Reference proteome</keyword>
<dbReference type="InterPro" id="IPR006222">
    <property type="entry name" value="GCVT_N"/>
</dbReference>
<dbReference type="OrthoDB" id="429143at2759"/>
<dbReference type="PANTHER" id="PTHR43757">
    <property type="entry name" value="AMINOMETHYLTRANSFERASE"/>
    <property type="match status" value="1"/>
</dbReference>
<dbReference type="AlphaFoldDB" id="A0A7T8KLH1"/>
<feature type="non-terminal residue" evidence="3">
    <location>
        <position position="1"/>
    </location>
</feature>
<feature type="region of interest" description="Disordered" evidence="1">
    <location>
        <begin position="52"/>
        <end position="76"/>
    </location>
</feature>
<dbReference type="Gene3D" id="3.50.50.60">
    <property type="entry name" value="FAD/NAD(P)-binding domain"/>
    <property type="match status" value="1"/>
</dbReference>
<protein>
    <recommendedName>
        <fullName evidence="2">GCVT N-terminal domain-containing protein</fullName>
    </recommendedName>
</protein>
<dbReference type="InterPro" id="IPR036188">
    <property type="entry name" value="FAD/NAD-bd_sf"/>
</dbReference>
<sequence>IKNYFVIGAMRSAGVGAAGGVGQVIADYVINGTPTFDMYNMDIQRFLGMHNNEKSPGSYTPSTTPSGIQNGSGHANLAHIPTDARRRCKVQSDHGLRASHRLLGLDSLYKGSSGSNGKKDSEINLSKTETFFNLKFIASRETVSVCDYSSFAKYDLWSSGTESWTSSSTCMQNENGGYENDCSLARLSKNRYMLMSPSIQQMKSYTWMKHISPPTLSSRTALLSKLTLENPESLDQKSFPFFTARYMNIGCAPNILTMNLTHTGELGYVFYIPNEFAVHVYDTILSDGKEFGISQCGYYATRALRIEKFYAFWGQDLDSHSTPLECGRAFRVNTPETKEGGIRKMFVMFLLDPLEHDSDTDPWPWGEEPIY</sequence>
<dbReference type="InterPro" id="IPR027266">
    <property type="entry name" value="TrmE/GcvT-like"/>
</dbReference>
<feature type="compositionally biased region" description="Low complexity" evidence="1">
    <location>
        <begin position="55"/>
        <end position="67"/>
    </location>
</feature>
<evidence type="ECO:0000313" key="3">
    <source>
        <dbReference type="EMBL" id="QQP58140.1"/>
    </source>
</evidence>
<dbReference type="EMBL" id="CP045891">
    <property type="protein sequence ID" value="QQP58140.1"/>
    <property type="molecule type" value="Genomic_DNA"/>
</dbReference>
<feature type="non-terminal residue" evidence="3">
    <location>
        <position position="371"/>
    </location>
</feature>
<dbReference type="GO" id="GO:0005739">
    <property type="term" value="C:mitochondrion"/>
    <property type="evidence" value="ECO:0007669"/>
    <property type="project" value="TreeGrafter"/>
</dbReference>
<reference evidence="4" key="1">
    <citation type="submission" date="2021-01" db="EMBL/GenBank/DDBJ databases">
        <title>Caligus Genome Assembly.</title>
        <authorList>
            <person name="Gallardo-Escarate C."/>
        </authorList>
    </citation>
    <scope>NUCLEOTIDE SEQUENCE [LARGE SCALE GENOMIC DNA]</scope>
</reference>
<name>A0A7T8KLH1_CALRO</name>
<organism evidence="3 4">
    <name type="scientific">Caligus rogercresseyi</name>
    <name type="common">Sea louse</name>
    <dbReference type="NCBI Taxonomy" id="217165"/>
    <lineage>
        <taxon>Eukaryota</taxon>
        <taxon>Metazoa</taxon>
        <taxon>Ecdysozoa</taxon>
        <taxon>Arthropoda</taxon>
        <taxon>Crustacea</taxon>
        <taxon>Multicrustacea</taxon>
        <taxon>Hexanauplia</taxon>
        <taxon>Copepoda</taxon>
        <taxon>Siphonostomatoida</taxon>
        <taxon>Caligidae</taxon>
        <taxon>Caligus</taxon>
    </lineage>
</organism>